<reference evidence="2" key="2">
    <citation type="submission" date="2013-05" db="EMBL/GenBank/DDBJ databases">
        <title>The genome and transcriptome of Haemonchus contortus: a key model parasite for drug and vaccine discovery.</title>
        <authorList>
            <person name="Laing R."/>
            <person name="Kikuchi T."/>
            <person name="Martinelli A."/>
            <person name="Tsai I.J."/>
            <person name="Beech R.N."/>
            <person name="Redman E."/>
            <person name="Holroyd N."/>
            <person name="Bartley D.J."/>
            <person name="Beasley H."/>
            <person name="Britton C."/>
            <person name="Curran D."/>
            <person name="Devaney E."/>
            <person name="Gilabert A."/>
            <person name="Jackson F."/>
            <person name="Hunt M."/>
            <person name="Johnston S."/>
            <person name="Kryukov I."/>
            <person name="Li K."/>
            <person name="Morrison A.A."/>
            <person name="Reid A.J."/>
            <person name="Sargison N."/>
            <person name="Saunders G."/>
            <person name="Wasmuth J.D."/>
            <person name="Wolstenholme A."/>
            <person name="Berriman M."/>
            <person name="Gilleard J.S."/>
            <person name="Cotton J.A."/>
        </authorList>
    </citation>
    <scope>NUCLEOTIDE SEQUENCE [LARGE SCALE GENOMIC DNA]</scope>
    <source>
        <strain evidence="2">ISE/inbred ISE</strain>
    </source>
</reference>
<accession>W6NHG2</accession>
<organism evidence="2">
    <name type="scientific">Haemonchus contortus</name>
    <name type="common">Barber pole worm</name>
    <dbReference type="NCBI Taxonomy" id="6289"/>
    <lineage>
        <taxon>Eukaryota</taxon>
        <taxon>Metazoa</taxon>
        <taxon>Ecdysozoa</taxon>
        <taxon>Nematoda</taxon>
        <taxon>Chromadorea</taxon>
        <taxon>Rhabditida</taxon>
        <taxon>Rhabditina</taxon>
        <taxon>Rhabditomorpha</taxon>
        <taxon>Strongyloidea</taxon>
        <taxon>Trichostrongylidae</taxon>
        <taxon>Haemonchus</taxon>
    </lineage>
</organism>
<dbReference type="EMBL" id="CAVP010058958">
    <property type="protein sequence ID" value="CDL95369.1"/>
    <property type="molecule type" value="Genomic_DNA"/>
</dbReference>
<feature type="compositionally biased region" description="Basic and acidic residues" evidence="1">
    <location>
        <begin position="98"/>
        <end position="116"/>
    </location>
</feature>
<sequence>MSDSLFNTIHLGLDGKNNANVDDKYVFVDIVAFMNCIRSRGSKFSVNRKRVIKLVDEAAARAEDELRQLKAENAMLKDQLKASREKKRNGSPSTSKEVGAEELSRKKKKSDHDKENSNSTVAK</sequence>
<feature type="region of interest" description="Disordered" evidence="1">
    <location>
        <begin position="77"/>
        <end position="123"/>
    </location>
</feature>
<comment type="caution">
    <text evidence="2">The sequence shown here is derived from an EMBL/GenBank/DDBJ whole genome shotgun (WGS) entry which is preliminary data.</text>
</comment>
<evidence type="ECO:0000313" key="2">
    <source>
        <dbReference type="EMBL" id="CDL95369.1"/>
    </source>
</evidence>
<protein>
    <submittedName>
        <fullName evidence="2">Uncharacterized protein</fullName>
    </submittedName>
</protein>
<proteinExistence type="predicted"/>
<evidence type="ECO:0000256" key="1">
    <source>
        <dbReference type="SAM" id="MobiDB-lite"/>
    </source>
</evidence>
<name>W6NHG2_HAECO</name>
<reference evidence="2" key="1">
    <citation type="submission" date="2013-03" db="EMBL/GenBank/DDBJ databases">
        <authorList>
            <person name="Aslett M."/>
        </authorList>
    </citation>
    <scope>NUCLEOTIDE SEQUENCE [LARGE SCALE GENOMIC DNA]</scope>
    <source>
        <strain evidence="2">ISE/inbred ISE</strain>
    </source>
</reference>
<gene>
    <name evidence="2" type="ORF">HCOI_00181300</name>
</gene>
<dbReference type="AlphaFoldDB" id="W6NHG2"/>